<accession>A0A3E1BPP9</accession>
<comment type="caution">
    <text evidence="1">The sequence shown here is derived from an EMBL/GenBank/DDBJ whole genome shotgun (WGS) entry which is preliminary data.</text>
</comment>
<reference evidence="1 2" key="1">
    <citation type="submission" date="2017-03" db="EMBL/GenBank/DDBJ databases">
        <title>Genome analysis of Rhizobial strains effectives or ineffectives for nitrogen fixation isolated from bean seeds.</title>
        <authorList>
            <person name="Peralta H."/>
            <person name="Aguilar-Vera A."/>
            <person name="Mora Y."/>
            <person name="Vargas-Lagunas C."/>
            <person name="Girard L."/>
            <person name="Mora J."/>
        </authorList>
    </citation>
    <scope>NUCLEOTIDE SEQUENCE [LARGE SCALE GENOMIC DNA]</scope>
    <source>
        <strain evidence="1 2">CCGM5</strain>
    </source>
</reference>
<dbReference type="Proteomes" id="UP000256748">
    <property type="component" value="Unassembled WGS sequence"/>
</dbReference>
<dbReference type="EMBL" id="NAOO01000010">
    <property type="protein sequence ID" value="RFB95790.1"/>
    <property type="molecule type" value="Genomic_DNA"/>
</dbReference>
<evidence type="ECO:0000313" key="2">
    <source>
        <dbReference type="Proteomes" id="UP000256748"/>
    </source>
</evidence>
<organism evidence="1 2">
    <name type="scientific">Rhizobium leguminosarum bv. trifolii</name>
    <dbReference type="NCBI Taxonomy" id="386"/>
    <lineage>
        <taxon>Bacteria</taxon>
        <taxon>Pseudomonadati</taxon>
        <taxon>Pseudomonadota</taxon>
        <taxon>Alphaproteobacteria</taxon>
        <taxon>Hyphomicrobiales</taxon>
        <taxon>Rhizobiaceae</taxon>
        <taxon>Rhizobium/Agrobacterium group</taxon>
        <taxon>Rhizobium</taxon>
    </lineage>
</organism>
<sequence length="188" mass="20640">MSAEPEWTERADKRGLDPLGMQNAGVALYQSLVPGISNVTLRIRYYGYYCWVSDTYARNKASTDFSEWRSWVRRAEALFALVASYHGGEGGVGGVEWADRRLSLEEPEIDFAEAASIDPNVARYLRQSLGVFGGAYYSQMVEVGLFVEGDHGIQRASNGLGVATAAAFREAIGEEVEAILIECIQSAK</sequence>
<evidence type="ECO:0000313" key="1">
    <source>
        <dbReference type="EMBL" id="RFB95790.1"/>
    </source>
</evidence>
<dbReference type="AlphaFoldDB" id="A0A3E1BPP9"/>
<gene>
    <name evidence="1" type="ORF">B5K10_09485</name>
</gene>
<name>A0A3E1BPP9_RHILT</name>
<protein>
    <submittedName>
        <fullName evidence="1">Uncharacterized protein</fullName>
    </submittedName>
</protein>
<dbReference type="RefSeq" id="WP_116273135.1">
    <property type="nucleotide sequence ID" value="NZ_KZ859521.1"/>
</dbReference>
<proteinExistence type="predicted"/>